<protein>
    <submittedName>
        <fullName evidence="1">Uncharacterized protein</fullName>
    </submittedName>
</protein>
<accession>A0A0A8ZD35</accession>
<reference evidence="1" key="1">
    <citation type="submission" date="2014-09" db="EMBL/GenBank/DDBJ databases">
        <authorList>
            <person name="Magalhaes I.L.F."/>
            <person name="Oliveira U."/>
            <person name="Santos F.R."/>
            <person name="Vidigal T.H.D.A."/>
            <person name="Brescovit A.D."/>
            <person name="Santos A.J."/>
        </authorList>
    </citation>
    <scope>NUCLEOTIDE SEQUENCE</scope>
    <source>
        <tissue evidence="1">Shoot tissue taken approximately 20 cm above the soil surface</tissue>
    </source>
</reference>
<organism evidence="1">
    <name type="scientific">Arundo donax</name>
    <name type="common">Giant reed</name>
    <name type="synonym">Donax arundinaceus</name>
    <dbReference type="NCBI Taxonomy" id="35708"/>
    <lineage>
        <taxon>Eukaryota</taxon>
        <taxon>Viridiplantae</taxon>
        <taxon>Streptophyta</taxon>
        <taxon>Embryophyta</taxon>
        <taxon>Tracheophyta</taxon>
        <taxon>Spermatophyta</taxon>
        <taxon>Magnoliopsida</taxon>
        <taxon>Liliopsida</taxon>
        <taxon>Poales</taxon>
        <taxon>Poaceae</taxon>
        <taxon>PACMAD clade</taxon>
        <taxon>Arundinoideae</taxon>
        <taxon>Arundineae</taxon>
        <taxon>Arundo</taxon>
    </lineage>
</organism>
<evidence type="ECO:0000313" key="1">
    <source>
        <dbReference type="EMBL" id="JAD35578.1"/>
    </source>
</evidence>
<dbReference type="EMBL" id="GBRH01262317">
    <property type="protein sequence ID" value="JAD35578.1"/>
    <property type="molecule type" value="Transcribed_RNA"/>
</dbReference>
<reference evidence="1" key="2">
    <citation type="journal article" date="2015" name="Data Brief">
        <title>Shoot transcriptome of the giant reed, Arundo donax.</title>
        <authorList>
            <person name="Barrero R.A."/>
            <person name="Guerrero F.D."/>
            <person name="Moolhuijzen P."/>
            <person name="Goolsby J.A."/>
            <person name="Tidwell J."/>
            <person name="Bellgard S.E."/>
            <person name="Bellgard M.I."/>
        </authorList>
    </citation>
    <scope>NUCLEOTIDE SEQUENCE</scope>
    <source>
        <tissue evidence="1">Shoot tissue taken approximately 20 cm above the soil surface</tissue>
    </source>
</reference>
<proteinExistence type="predicted"/>
<name>A0A0A8ZD35_ARUDO</name>
<sequence>MIFRTPSLSIRFYTSHSSVGNSNG</sequence>
<dbReference type="AlphaFoldDB" id="A0A0A8ZD35"/>